<evidence type="ECO:0000256" key="1">
    <source>
        <dbReference type="SAM" id="Phobius"/>
    </source>
</evidence>
<evidence type="ECO:0008006" key="4">
    <source>
        <dbReference type="Google" id="ProtNLM"/>
    </source>
</evidence>
<dbReference type="EMBL" id="JQBR01000010">
    <property type="protein sequence ID" value="KRN65356.1"/>
    <property type="molecule type" value="Genomic_DNA"/>
</dbReference>
<protein>
    <recommendedName>
        <fullName evidence="4">CPBP family intramembrane metalloprotease</fullName>
    </recommendedName>
</protein>
<keyword evidence="1" id="KW-0812">Transmembrane</keyword>
<reference evidence="2 3" key="1">
    <citation type="journal article" date="2015" name="Genome Announc.">
        <title>Expanding the biotechnology potential of lactobacilli through comparative genomics of 213 strains and associated genera.</title>
        <authorList>
            <person name="Sun Z."/>
            <person name="Harris H.M."/>
            <person name="McCann A."/>
            <person name="Guo C."/>
            <person name="Argimon S."/>
            <person name="Zhang W."/>
            <person name="Yang X."/>
            <person name="Jeffery I.B."/>
            <person name="Cooney J.C."/>
            <person name="Kagawa T.F."/>
            <person name="Liu W."/>
            <person name="Song Y."/>
            <person name="Salvetti E."/>
            <person name="Wrobel A."/>
            <person name="Rasinkangas P."/>
            <person name="Parkhill J."/>
            <person name="Rea M.C."/>
            <person name="O'Sullivan O."/>
            <person name="Ritari J."/>
            <person name="Douillard F.P."/>
            <person name="Paul Ross R."/>
            <person name="Yang R."/>
            <person name="Briner A.E."/>
            <person name="Felis G.E."/>
            <person name="de Vos W.M."/>
            <person name="Barrangou R."/>
            <person name="Klaenhammer T.R."/>
            <person name="Caufield P.W."/>
            <person name="Cui Y."/>
            <person name="Zhang H."/>
            <person name="O'Toole P.W."/>
        </authorList>
    </citation>
    <scope>NUCLEOTIDE SEQUENCE [LARGE SCALE GENOMIC DNA]</scope>
    <source>
        <strain evidence="2 3">DSM 17757</strain>
    </source>
</reference>
<feature type="transmembrane region" description="Helical" evidence="1">
    <location>
        <begin position="20"/>
        <end position="39"/>
    </location>
</feature>
<dbReference type="Proteomes" id="UP000051568">
    <property type="component" value="Unassembled WGS sequence"/>
</dbReference>
<gene>
    <name evidence="2" type="ORF">IV80_GL000412</name>
</gene>
<dbReference type="PATRIC" id="fig|319652.3.peg.415"/>
<comment type="caution">
    <text evidence="2">The sequence shown here is derived from an EMBL/GenBank/DDBJ whole genome shotgun (WGS) entry which is preliminary data.</text>
</comment>
<feature type="transmembrane region" description="Helical" evidence="1">
    <location>
        <begin position="59"/>
        <end position="83"/>
    </location>
</feature>
<evidence type="ECO:0000313" key="2">
    <source>
        <dbReference type="EMBL" id="KRN65356.1"/>
    </source>
</evidence>
<accession>A0A0R2IT25</accession>
<proteinExistence type="predicted"/>
<organism evidence="2 3">
    <name type="scientific">Pediococcus cellicola</name>
    <dbReference type="NCBI Taxonomy" id="319652"/>
    <lineage>
        <taxon>Bacteria</taxon>
        <taxon>Bacillati</taxon>
        <taxon>Bacillota</taxon>
        <taxon>Bacilli</taxon>
        <taxon>Lactobacillales</taxon>
        <taxon>Lactobacillaceae</taxon>
        <taxon>Pediococcus</taxon>
    </lineage>
</organism>
<sequence>MFDLWIRKFQFRWSKAWKKVQKFSYIRATVYAIVLYFINNGVTYGETLFQGVRLNFKNSISLMNTVGHVPLVFLYILIIAPIIEEFTFREFFLMV</sequence>
<keyword evidence="3" id="KW-1185">Reference proteome</keyword>
<keyword evidence="1" id="KW-1133">Transmembrane helix</keyword>
<evidence type="ECO:0000313" key="3">
    <source>
        <dbReference type="Proteomes" id="UP000051568"/>
    </source>
</evidence>
<dbReference type="AlphaFoldDB" id="A0A0R2IT25"/>
<name>A0A0R2IT25_9LACO</name>
<keyword evidence="1" id="KW-0472">Membrane</keyword>